<reference evidence="9 10" key="1">
    <citation type="submission" date="2013-04" db="EMBL/GenBank/DDBJ databases">
        <title>The Genome Sequence of Parabacteroides goldsteinii DSM 19448.</title>
        <authorList>
            <consortium name="The Broad Institute Genomics Platform"/>
            <person name="Earl A."/>
            <person name="Ward D."/>
            <person name="Feldgarden M."/>
            <person name="Gevers D."/>
            <person name="Martens E."/>
            <person name="Sakamoto M."/>
            <person name="Benno Y."/>
            <person name="Song Y."/>
            <person name="Liu C."/>
            <person name="Lee J."/>
            <person name="Bolanos M."/>
            <person name="Vaisanen M.L."/>
            <person name="Finegold S.M."/>
            <person name="Walker B."/>
            <person name="Young S."/>
            <person name="Zeng Q."/>
            <person name="Gargeya S."/>
            <person name="Fitzgerald M."/>
            <person name="Haas B."/>
            <person name="Abouelleil A."/>
            <person name="Allen A.W."/>
            <person name="Alvarado L."/>
            <person name="Arachchi H.M."/>
            <person name="Berlin A.M."/>
            <person name="Chapman S.B."/>
            <person name="Gainer-Dewar J."/>
            <person name="Goldberg J."/>
            <person name="Griggs A."/>
            <person name="Gujja S."/>
            <person name="Hansen M."/>
            <person name="Howarth C."/>
            <person name="Imamovic A."/>
            <person name="Ireland A."/>
            <person name="Larimer J."/>
            <person name="McCowan C."/>
            <person name="Murphy C."/>
            <person name="Pearson M."/>
            <person name="Poon T.W."/>
            <person name="Priest M."/>
            <person name="Roberts A."/>
            <person name="Saif S."/>
            <person name="Shea T."/>
            <person name="Sisk P."/>
            <person name="Sykes S."/>
            <person name="Wortman J."/>
            <person name="Nusbaum C."/>
            <person name="Birren B."/>
        </authorList>
    </citation>
    <scope>NUCLEOTIDE SEQUENCE [LARGE SCALE GENOMIC DNA]</scope>
    <source>
        <strain evidence="9 10">DSM 19448</strain>
    </source>
</reference>
<evidence type="ECO:0000256" key="3">
    <source>
        <dbReference type="ARBA" id="ARBA00022452"/>
    </source>
</evidence>
<dbReference type="InterPro" id="IPR008969">
    <property type="entry name" value="CarboxyPept-like_regulatory"/>
</dbReference>
<keyword evidence="6 7" id="KW-0998">Cell outer membrane</keyword>
<dbReference type="InterPro" id="IPR036942">
    <property type="entry name" value="Beta-barrel_TonB_sf"/>
</dbReference>
<keyword evidence="3 7" id="KW-1134">Transmembrane beta strand</keyword>
<organism evidence="9 10">
    <name type="scientific">Parabacteroides goldsteinii DSM 19448 = WAL 12034</name>
    <dbReference type="NCBI Taxonomy" id="927665"/>
    <lineage>
        <taxon>Bacteria</taxon>
        <taxon>Pseudomonadati</taxon>
        <taxon>Bacteroidota</taxon>
        <taxon>Bacteroidia</taxon>
        <taxon>Bacteroidales</taxon>
        <taxon>Tannerellaceae</taxon>
        <taxon>Parabacteroides</taxon>
    </lineage>
</organism>
<feature type="domain" description="TonB-dependent receptor plug" evidence="8">
    <location>
        <begin position="222"/>
        <end position="328"/>
    </location>
</feature>
<dbReference type="Proteomes" id="UP000033047">
    <property type="component" value="Unassembled WGS sequence"/>
</dbReference>
<dbReference type="Gene3D" id="2.60.40.1120">
    <property type="entry name" value="Carboxypeptidase-like, regulatory domain"/>
    <property type="match status" value="1"/>
</dbReference>
<comment type="caution">
    <text evidence="9">The sequence shown here is derived from an EMBL/GenBank/DDBJ whole genome shotgun (WGS) entry which is preliminary data.</text>
</comment>
<dbReference type="GO" id="GO:0009279">
    <property type="term" value="C:cell outer membrane"/>
    <property type="evidence" value="ECO:0007669"/>
    <property type="project" value="UniProtKB-SubCell"/>
</dbReference>
<name>A0A0F5JJ48_9BACT</name>
<dbReference type="NCBIfam" id="TIGR04056">
    <property type="entry name" value="OMP_RagA_SusC"/>
    <property type="match status" value="1"/>
</dbReference>
<accession>A0A0F5JJ48</accession>
<comment type="similarity">
    <text evidence="7">Belongs to the TonB-dependent receptor family.</text>
</comment>
<dbReference type="EMBL" id="AQHV01000008">
    <property type="protein sequence ID" value="KKB57734.1"/>
    <property type="molecule type" value="Genomic_DNA"/>
</dbReference>
<keyword evidence="4 7" id="KW-0812">Transmembrane</keyword>
<evidence type="ECO:0000313" key="9">
    <source>
        <dbReference type="EMBL" id="KKB57734.1"/>
    </source>
</evidence>
<dbReference type="SUPFAM" id="SSF56935">
    <property type="entry name" value="Porins"/>
    <property type="match status" value="1"/>
</dbReference>
<evidence type="ECO:0000256" key="1">
    <source>
        <dbReference type="ARBA" id="ARBA00004571"/>
    </source>
</evidence>
<dbReference type="NCBIfam" id="TIGR04057">
    <property type="entry name" value="SusC_RagA_signa"/>
    <property type="match status" value="1"/>
</dbReference>
<dbReference type="InterPro" id="IPR012910">
    <property type="entry name" value="Plug_dom"/>
</dbReference>
<evidence type="ECO:0000256" key="7">
    <source>
        <dbReference type="PROSITE-ProRule" id="PRU01360"/>
    </source>
</evidence>
<protein>
    <submittedName>
        <fullName evidence="9">SusC/RagA family TonB-linked outer membrane protein</fullName>
    </submittedName>
</protein>
<evidence type="ECO:0000313" key="10">
    <source>
        <dbReference type="Proteomes" id="UP000033047"/>
    </source>
</evidence>
<dbReference type="InterPro" id="IPR037066">
    <property type="entry name" value="Plug_dom_sf"/>
</dbReference>
<dbReference type="Gene3D" id="2.170.130.10">
    <property type="entry name" value="TonB-dependent receptor, plug domain"/>
    <property type="match status" value="1"/>
</dbReference>
<keyword evidence="2 7" id="KW-0813">Transport</keyword>
<comment type="subcellular location">
    <subcellularLocation>
        <location evidence="1 7">Cell outer membrane</location>
        <topology evidence="1 7">Multi-pass membrane protein</topology>
    </subcellularLocation>
</comment>
<dbReference type="AlphaFoldDB" id="A0A0F5JJ48"/>
<dbReference type="Gene3D" id="2.40.170.20">
    <property type="entry name" value="TonB-dependent receptor, beta-barrel domain"/>
    <property type="match status" value="1"/>
</dbReference>
<evidence type="ECO:0000256" key="4">
    <source>
        <dbReference type="ARBA" id="ARBA00022692"/>
    </source>
</evidence>
<dbReference type="PROSITE" id="PS52016">
    <property type="entry name" value="TONB_DEPENDENT_REC_3"/>
    <property type="match status" value="1"/>
</dbReference>
<dbReference type="InterPro" id="IPR023996">
    <property type="entry name" value="TonB-dep_OMP_SusC/RagA"/>
</dbReference>
<dbReference type="SUPFAM" id="SSF49464">
    <property type="entry name" value="Carboxypeptidase regulatory domain-like"/>
    <property type="match status" value="1"/>
</dbReference>
<evidence type="ECO:0000256" key="5">
    <source>
        <dbReference type="ARBA" id="ARBA00023136"/>
    </source>
</evidence>
<dbReference type="Pfam" id="PF13715">
    <property type="entry name" value="CarbopepD_reg_2"/>
    <property type="match status" value="1"/>
</dbReference>
<dbReference type="InterPro" id="IPR023997">
    <property type="entry name" value="TonB-dep_OMP_SusC/RagA_CS"/>
</dbReference>
<dbReference type="Pfam" id="PF07715">
    <property type="entry name" value="Plug"/>
    <property type="match status" value="1"/>
</dbReference>
<proteinExistence type="inferred from homology"/>
<dbReference type="STRING" id="927665.HMPREF1535_01181"/>
<sequence length="1146" mass="130505">MKRKTLLQYFAVHNNSVKDFFRIMRISLLLLFVCVCQLMATDMDAQNTIVKIKQNNISIKQLIKEIELQTDYLVVFRNQDVDVDKLIFFKKTSAKVTELLEEVCRNANINYVFENNYITLSKGIQEIKQNKKKVTGVVIDAKGEPIIGANVVEIGTSNGIITDVDGNYSLEVGDGATLQFSFIGYLSQSVNVKGKTVLNITMQEDTLALDEVVVVGYGTMRKRDLTGAVAQVRPDKLLKEGITTVQDILRTGVPGLNVGVSSSAKGGGSLQVRGQRSLSGNNDPLIVVDNVIFFGELSEINPQDIDQLDVLKDASSAAVFGAKSANGVIIITTKKGKSEKPTVRFDANWGVVTMGRQRKVYDANEYLDFRSDWFDSQTGFVNPGKYRQPTAANLKKYGLTIDEWRAMSVEQGTDDEIWLSRLGLFDKEKENYFAGKTYDWYDEAYRTGIKQDYNASISGRGEKVNYYFSLGYLDSKGQIIGDDYKSIRSNLKVDATVANFLTLGANVNFQDRTDGNLAVKPEDVLKKNSPYSTPYEEDGSLAWHPMGENPLNMGYNYRFDRQYKDLERGYTTLNTILTAKIKLPFNISYTLNFTPRFQWYHNRYHESSQHPEWKTKHNGAVDREQTQRFEWLVNNTINWDYTFAKKHKVNVTLAQEAEEHRKWTDKINARDFIPTDALGLHYVGGADKLKSSFLTEDTHSTGDALLARLFYSYDDKYMTTLSVRRDGYSAFGTSNPRATFMSAALAWAFTEEDFFTWEPMSRGKLRASWGSNGNRGVGIYDALSNLTTGSGPYGYIGSNGSLQEISMLYVSRMANPNLRWERTTSWNFGLDFGFLNDRIIGSIEYYHMPTTDLVMSQSLSDITGFSSITTNLGEVQNKGFELTLNTLNIQNRNFEWNSSLNVSLNRNKIVHLYYTYEDVLDENGNVIGRKEVDDEKNKWFIGHDINEIWNYQYEGIWQLGEEEEAAKYKQVPGDPKFKDIYDVENRRYSNDDKVFLGSTSPRFRWSFRNDFTFWKNFNVSVNIYSKWGQKGSEEFINSGYEAERQNVYKLKYWTPENPTNDYARLGGSNVASGGQRIIDKSFIRLESIALEYNVPKKFLSKYHLGGLRVSGSVRNVACWTKEWQYNDPEYGSLVPVSFNFGLSLTL</sequence>
<dbReference type="InterPro" id="IPR039426">
    <property type="entry name" value="TonB-dep_rcpt-like"/>
</dbReference>
<dbReference type="FunFam" id="2.60.40.1120:FF:000003">
    <property type="entry name" value="Outer membrane protein Omp121"/>
    <property type="match status" value="1"/>
</dbReference>
<evidence type="ECO:0000256" key="2">
    <source>
        <dbReference type="ARBA" id="ARBA00022448"/>
    </source>
</evidence>
<dbReference type="HOGENOM" id="CLU_004317_0_0_10"/>
<evidence type="ECO:0000259" key="8">
    <source>
        <dbReference type="Pfam" id="PF07715"/>
    </source>
</evidence>
<keyword evidence="5 7" id="KW-0472">Membrane</keyword>
<evidence type="ECO:0000256" key="6">
    <source>
        <dbReference type="ARBA" id="ARBA00023237"/>
    </source>
</evidence>
<dbReference type="PATRIC" id="fig|927665.4.peg.1206"/>
<gene>
    <name evidence="9" type="ORF">HMPREF1535_01181</name>
</gene>